<feature type="region of interest" description="Disordered" evidence="1">
    <location>
        <begin position="191"/>
        <end position="225"/>
    </location>
</feature>
<gene>
    <name evidence="2" type="ORF">B9Z65_5152</name>
</gene>
<sequence>MATAHHRGSLPFLHSTASFSRTDVGDAMFSPQSSNFIAKLRARKQSNARDTITPTEAVWYLSLPDKVKRQHFTKEEQILIRARSELALLDASPETLTHVEDAHPRPHVRTRSFAYDSSASISPIPSPSLMPKVPSLNNRHSMAVDSLRSRPTQWHASPEVAQESFPQHLQPQLMPPQQTFLRSPTIKCSAWETNNGHSPSLDTIRPNTGRSMSQTSQRAMPPPPLNIQKPLYFKDPSTKALLKDCVSNGRFEETLIFGFPAPNANLRPPPMIYDAVSPGTQIKETWLDSSIYGEDEEMDREELSSADEIEPPTPDSFIQPQIVNRKSGYFSVHSGEETAPSPTILRTGSNTSYFEELMHRDMTLRMTLTKPELRASDEELYGWQDEQECDAPSDIEEDPLALAKLTFSDDTTGLNGAFAQNLSKKKGIKAFWFRK</sequence>
<reference evidence="2 3" key="1">
    <citation type="submission" date="2017-05" db="EMBL/GenBank/DDBJ databases">
        <title>Draft genome sequence of Elsinoe australis.</title>
        <authorList>
            <person name="Cheng Q."/>
        </authorList>
    </citation>
    <scope>NUCLEOTIDE SEQUENCE [LARGE SCALE GENOMIC DNA]</scope>
    <source>
        <strain evidence="2 3">NL1</strain>
    </source>
</reference>
<feature type="compositionally biased region" description="Polar residues" evidence="1">
    <location>
        <begin position="191"/>
        <end position="218"/>
    </location>
</feature>
<dbReference type="AlphaFoldDB" id="A0A2P7ZD84"/>
<protein>
    <submittedName>
        <fullName evidence="2">Uncharacterized protein</fullName>
    </submittedName>
</protein>
<dbReference type="OrthoDB" id="5380370at2759"/>
<evidence type="ECO:0000256" key="1">
    <source>
        <dbReference type="SAM" id="MobiDB-lite"/>
    </source>
</evidence>
<dbReference type="EMBL" id="NHZQ01000236">
    <property type="protein sequence ID" value="PSK46184.1"/>
    <property type="molecule type" value="Genomic_DNA"/>
</dbReference>
<name>A0A2P7ZD84_9PEZI</name>
<evidence type="ECO:0000313" key="2">
    <source>
        <dbReference type="EMBL" id="PSK46184.1"/>
    </source>
</evidence>
<dbReference type="Proteomes" id="UP000243723">
    <property type="component" value="Unassembled WGS sequence"/>
</dbReference>
<comment type="caution">
    <text evidence="2">The sequence shown here is derived from an EMBL/GenBank/DDBJ whole genome shotgun (WGS) entry which is preliminary data.</text>
</comment>
<proteinExistence type="predicted"/>
<keyword evidence="3" id="KW-1185">Reference proteome</keyword>
<accession>A0A2P7ZD84</accession>
<organism evidence="2 3">
    <name type="scientific">Elsinoe australis</name>
    <dbReference type="NCBI Taxonomy" id="40998"/>
    <lineage>
        <taxon>Eukaryota</taxon>
        <taxon>Fungi</taxon>
        <taxon>Dikarya</taxon>
        <taxon>Ascomycota</taxon>
        <taxon>Pezizomycotina</taxon>
        <taxon>Dothideomycetes</taxon>
        <taxon>Dothideomycetidae</taxon>
        <taxon>Myriangiales</taxon>
        <taxon>Elsinoaceae</taxon>
        <taxon>Elsinoe</taxon>
    </lineage>
</organism>
<evidence type="ECO:0000313" key="3">
    <source>
        <dbReference type="Proteomes" id="UP000243723"/>
    </source>
</evidence>